<comment type="caution">
    <text evidence="4">The sequence shown here is derived from an EMBL/GenBank/DDBJ whole genome shotgun (WGS) entry which is preliminary data.</text>
</comment>
<sequence length="121" mass="13278">MEQNTAPVVLLVEDEILVRATTSEIIADAGYFVLEASNADEAIILLEARSDVAIIVSDITMPGSMDGLELANMVHERWAEIRIILTSGKERPAREALPDGVIFVEKPFGTELVSELRRVSQ</sequence>
<protein>
    <submittedName>
        <fullName evidence="4">Response regulator</fullName>
    </submittedName>
</protein>
<dbReference type="RefSeq" id="WP_320510070.1">
    <property type="nucleotide sequence ID" value="NZ_JAXCLW010000007.1"/>
</dbReference>
<dbReference type="SMART" id="SM00448">
    <property type="entry name" value="REC"/>
    <property type="match status" value="1"/>
</dbReference>
<organism evidence="4 5">
    <name type="scientific">Dongia soli</name>
    <dbReference type="NCBI Taxonomy" id="600628"/>
    <lineage>
        <taxon>Bacteria</taxon>
        <taxon>Pseudomonadati</taxon>
        <taxon>Pseudomonadota</taxon>
        <taxon>Alphaproteobacteria</taxon>
        <taxon>Rhodospirillales</taxon>
        <taxon>Dongiaceae</taxon>
        <taxon>Dongia</taxon>
    </lineage>
</organism>
<dbReference type="PROSITE" id="PS50110">
    <property type="entry name" value="RESPONSE_REGULATORY"/>
    <property type="match status" value="1"/>
</dbReference>
<keyword evidence="5" id="KW-1185">Reference proteome</keyword>
<dbReference type="PANTHER" id="PTHR44591:SF3">
    <property type="entry name" value="RESPONSE REGULATORY DOMAIN-CONTAINING PROTEIN"/>
    <property type="match status" value="1"/>
</dbReference>
<feature type="domain" description="Response regulatory" evidence="3">
    <location>
        <begin position="8"/>
        <end position="121"/>
    </location>
</feature>
<dbReference type="EMBL" id="JAXCLW010000007">
    <property type="protein sequence ID" value="MDY0884996.1"/>
    <property type="molecule type" value="Genomic_DNA"/>
</dbReference>
<proteinExistence type="predicted"/>
<evidence type="ECO:0000259" key="3">
    <source>
        <dbReference type="PROSITE" id="PS50110"/>
    </source>
</evidence>
<dbReference type="InterPro" id="IPR001789">
    <property type="entry name" value="Sig_transdc_resp-reg_receiver"/>
</dbReference>
<evidence type="ECO:0000313" key="4">
    <source>
        <dbReference type="EMBL" id="MDY0884996.1"/>
    </source>
</evidence>
<dbReference type="Pfam" id="PF00072">
    <property type="entry name" value="Response_reg"/>
    <property type="match status" value="1"/>
</dbReference>
<accession>A0ABU5EFK4</accession>
<evidence type="ECO:0000256" key="2">
    <source>
        <dbReference type="PROSITE-ProRule" id="PRU00169"/>
    </source>
</evidence>
<feature type="modified residue" description="4-aspartylphosphate" evidence="2">
    <location>
        <position position="58"/>
    </location>
</feature>
<evidence type="ECO:0000313" key="5">
    <source>
        <dbReference type="Proteomes" id="UP001279642"/>
    </source>
</evidence>
<dbReference type="InterPro" id="IPR050595">
    <property type="entry name" value="Bact_response_regulator"/>
</dbReference>
<dbReference type="PANTHER" id="PTHR44591">
    <property type="entry name" value="STRESS RESPONSE REGULATOR PROTEIN 1"/>
    <property type="match status" value="1"/>
</dbReference>
<dbReference type="Proteomes" id="UP001279642">
    <property type="component" value="Unassembled WGS sequence"/>
</dbReference>
<dbReference type="SUPFAM" id="SSF52172">
    <property type="entry name" value="CheY-like"/>
    <property type="match status" value="1"/>
</dbReference>
<dbReference type="InterPro" id="IPR011006">
    <property type="entry name" value="CheY-like_superfamily"/>
</dbReference>
<dbReference type="Gene3D" id="3.40.50.2300">
    <property type="match status" value="1"/>
</dbReference>
<evidence type="ECO:0000256" key="1">
    <source>
        <dbReference type="ARBA" id="ARBA00022553"/>
    </source>
</evidence>
<name>A0ABU5EFK4_9PROT</name>
<keyword evidence="1 2" id="KW-0597">Phosphoprotein</keyword>
<gene>
    <name evidence="4" type="ORF">SMD27_19290</name>
</gene>
<reference evidence="4 5" key="1">
    <citation type="journal article" date="2016" name="Antonie Van Leeuwenhoek">
        <title>Dongia soli sp. nov., isolated from soil from Dokdo, Korea.</title>
        <authorList>
            <person name="Kim D.U."/>
            <person name="Lee H."/>
            <person name="Kim H."/>
            <person name="Kim S.G."/>
            <person name="Ka J.O."/>
        </authorList>
    </citation>
    <scope>NUCLEOTIDE SEQUENCE [LARGE SCALE GENOMIC DNA]</scope>
    <source>
        <strain evidence="4 5">D78</strain>
    </source>
</reference>